<organism evidence="2 3">
    <name type="scientific">Achlya hypogyna</name>
    <name type="common">Oomycete</name>
    <name type="synonym">Protoachlya hypogyna</name>
    <dbReference type="NCBI Taxonomy" id="1202772"/>
    <lineage>
        <taxon>Eukaryota</taxon>
        <taxon>Sar</taxon>
        <taxon>Stramenopiles</taxon>
        <taxon>Oomycota</taxon>
        <taxon>Saprolegniomycetes</taxon>
        <taxon>Saprolegniales</taxon>
        <taxon>Achlyaceae</taxon>
        <taxon>Achlya</taxon>
    </lineage>
</organism>
<dbReference type="SUPFAM" id="SSF46689">
    <property type="entry name" value="Homeodomain-like"/>
    <property type="match status" value="1"/>
</dbReference>
<dbReference type="Proteomes" id="UP000243579">
    <property type="component" value="Unassembled WGS sequence"/>
</dbReference>
<dbReference type="Gene3D" id="1.10.10.60">
    <property type="entry name" value="Homeodomain-like"/>
    <property type="match status" value="1"/>
</dbReference>
<dbReference type="InterPro" id="IPR001005">
    <property type="entry name" value="SANT/Myb"/>
</dbReference>
<evidence type="ECO:0000259" key="1">
    <source>
        <dbReference type="PROSITE" id="PS51294"/>
    </source>
</evidence>
<evidence type="ECO:0000313" key="2">
    <source>
        <dbReference type="EMBL" id="OQR99628.1"/>
    </source>
</evidence>
<comment type="caution">
    <text evidence="2">The sequence shown here is derived from an EMBL/GenBank/DDBJ whole genome shotgun (WGS) entry which is preliminary data.</text>
</comment>
<dbReference type="InterPro" id="IPR009057">
    <property type="entry name" value="Homeodomain-like_sf"/>
</dbReference>
<dbReference type="AlphaFoldDB" id="A0A1V9ZNR2"/>
<gene>
    <name evidence="2" type="ORF">ACHHYP_05423</name>
</gene>
<proteinExistence type="predicted"/>
<sequence length="187" mass="20897">MTSSHIKQELVRDTTDPEIEIKAKRAAKKPVIAHGLWSIEEHERFLVGIQLYPEGPWKAVADIIQTRNAKQAQTHMQKCKEKILRHRRRRDEVLRGVMEDTGDDAIRMAAVAAAAEPVQLRRSKHADNLRLASVEPIPLDLSTPAAAVLSSTLPADGHKISYTEALDYFWTLVSAKDDGGDRFIACP</sequence>
<keyword evidence="3" id="KW-1185">Reference proteome</keyword>
<protein>
    <recommendedName>
        <fullName evidence="1">HTH myb-type domain-containing protein</fullName>
    </recommendedName>
</protein>
<dbReference type="SMART" id="SM00717">
    <property type="entry name" value="SANT"/>
    <property type="match status" value="1"/>
</dbReference>
<evidence type="ECO:0000313" key="3">
    <source>
        <dbReference type="Proteomes" id="UP000243579"/>
    </source>
</evidence>
<reference evidence="2 3" key="1">
    <citation type="journal article" date="2014" name="Genome Biol. Evol.">
        <title>The secreted proteins of Achlya hypogyna and Thraustotheca clavata identify the ancestral oomycete secretome and reveal gene acquisitions by horizontal gene transfer.</title>
        <authorList>
            <person name="Misner I."/>
            <person name="Blouin N."/>
            <person name="Leonard G."/>
            <person name="Richards T.A."/>
            <person name="Lane C.E."/>
        </authorList>
    </citation>
    <scope>NUCLEOTIDE SEQUENCE [LARGE SCALE GENOMIC DNA]</scope>
    <source>
        <strain evidence="2 3">ATCC 48635</strain>
    </source>
</reference>
<accession>A0A1V9ZNR2</accession>
<dbReference type="PROSITE" id="PS51294">
    <property type="entry name" value="HTH_MYB"/>
    <property type="match status" value="1"/>
</dbReference>
<dbReference type="CDD" id="cd00167">
    <property type="entry name" value="SANT"/>
    <property type="match status" value="1"/>
</dbReference>
<dbReference type="InterPro" id="IPR017930">
    <property type="entry name" value="Myb_dom"/>
</dbReference>
<dbReference type="EMBL" id="JNBR01000050">
    <property type="protein sequence ID" value="OQR99628.1"/>
    <property type="molecule type" value="Genomic_DNA"/>
</dbReference>
<dbReference type="OrthoDB" id="118550at2759"/>
<name>A0A1V9ZNR2_ACHHY</name>
<feature type="domain" description="HTH myb-type" evidence="1">
    <location>
        <begin position="29"/>
        <end position="84"/>
    </location>
</feature>
<dbReference type="Pfam" id="PF00249">
    <property type="entry name" value="Myb_DNA-binding"/>
    <property type="match status" value="1"/>
</dbReference>